<feature type="transmembrane region" description="Helical" evidence="7">
    <location>
        <begin position="82"/>
        <end position="101"/>
    </location>
</feature>
<sequence length="151" mass="17087">MRLLAVIAVVVGLDQLTKYLIASFMSTGQTVTVIPRLLYLTYIQNPGAAFGLLPYRTIFFIAITLIVMVFMLIYYRALPKSFYIMRLGLALQLGGALGNLIDRLRYGQVIDFIDLQFFPPVFNLADSAIVIGVGMFIIAFWRLYPYLERSS</sequence>
<dbReference type="EC" id="3.4.23.36" evidence="8"/>
<dbReference type="Pfam" id="PF01252">
    <property type="entry name" value="Peptidase_A8"/>
    <property type="match status" value="1"/>
</dbReference>
<evidence type="ECO:0000256" key="2">
    <source>
        <dbReference type="ARBA" id="ARBA00022670"/>
    </source>
</evidence>
<evidence type="ECO:0000256" key="7">
    <source>
        <dbReference type="SAM" id="Phobius"/>
    </source>
</evidence>
<evidence type="ECO:0000313" key="8">
    <source>
        <dbReference type="EMBL" id="VFU19113.1"/>
    </source>
</evidence>
<keyword evidence="2" id="KW-0645">Protease</keyword>
<dbReference type="InterPro" id="IPR001872">
    <property type="entry name" value="Peptidase_A8"/>
</dbReference>
<name>A0A485M9N3_9ZZZZ</name>
<feature type="transmembrane region" description="Helical" evidence="7">
    <location>
        <begin position="121"/>
        <end position="144"/>
    </location>
</feature>
<dbReference type="HAMAP" id="MF_00161">
    <property type="entry name" value="LspA"/>
    <property type="match status" value="1"/>
</dbReference>
<dbReference type="AlphaFoldDB" id="A0A485M9N3"/>
<keyword evidence="4 8" id="KW-0378">Hydrolase</keyword>
<evidence type="ECO:0000256" key="5">
    <source>
        <dbReference type="ARBA" id="ARBA00022989"/>
    </source>
</evidence>
<dbReference type="PANTHER" id="PTHR33695">
    <property type="entry name" value="LIPOPROTEIN SIGNAL PEPTIDASE"/>
    <property type="match status" value="1"/>
</dbReference>
<organism evidence="8">
    <name type="scientific">anaerobic digester metagenome</name>
    <dbReference type="NCBI Taxonomy" id="1263854"/>
    <lineage>
        <taxon>unclassified sequences</taxon>
        <taxon>metagenomes</taxon>
        <taxon>ecological metagenomes</taxon>
    </lineage>
</organism>
<protein>
    <submittedName>
        <fullName evidence="8">Lipoprotein signal peptidase</fullName>
        <ecNumber evidence="8">3.4.23.36</ecNumber>
    </submittedName>
</protein>
<dbReference type="EMBL" id="CAADRN010000368">
    <property type="protein sequence ID" value="VFU19113.1"/>
    <property type="molecule type" value="Genomic_DNA"/>
</dbReference>
<keyword evidence="1" id="KW-1003">Cell membrane</keyword>
<dbReference type="GO" id="GO:0006508">
    <property type="term" value="P:proteolysis"/>
    <property type="evidence" value="ECO:0007669"/>
    <property type="project" value="UniProtKB-KW"/>
</dbReference>
<reference evidence="8" key="1">
    <citation type="submission" date="2019-03" db="EMBL/GenBank/DDBJ databases">
        <authorList>
            <person name="Hao L."/>
        </authorList>
    </citation>
    <scope>NUCLEOTIDE SEQUENCE</scope>
</reference>
<dbReference type="PANTHER" id="PTHR33695:SF1">
    <property type="entry name" value="LIPOPROTEIN SIGNAL PEPTIDASE"/>
    <property type="match status" value="1"/>
</dbReference>
<accession>A0A485M9N3</accession>
<feature type="transmembrane region" description="Helical" evidence="7">
    <location>
        <begin position="54"/>
        <end position="75"/>
    </location>
</feature>
<proteinExistence type="inferred from homology"/>
<evidence type="ECO:0000256" key="3">
    <source>
        <dbReference type="ARBA" id="ARBA00022692"/>
    </source>
</evidence>
<dbReference type="GO" id="GO:0004190">
    <property type="term" value="F:aspartic-type endopeptidase activity"/>
    <property type="evidence" value="ECO:0007669"/>
    <property type="project" value="UniProtKB-EC"/>
</dbReference>
<keyword evidence="8" id="KW-0449">Lipoprotein</keyword>
<keyword evidence="6 7" id="KW-0472">Membrane</keyword>
<dbReference type="GO" id="GO:0016020">
    <property type="term" value="C:membrane"/>
    <property type="evidence" value="ECO:0007669"/>
    <property type="project" value="InterPro"/>
</dbReference>
<evidence type="ECO:0000256" key="1">
    <source>
        <dbReference type="ARBA" id="ARBA00022475"/>
    </source>
</evidence>
<dbReference type="PRINTS" id="PR00781">
    <property type="entry name" value="LIPOSIGPTASE"/>
</dbReference>
<dbReference type="NCBIfam" id="TIGR00077">
    <property type="entry name" value="lspA"/>
    <property type="match status" value="1"/>
</dbReference>
<keyword evidence="3 7" id="KW-0812">Transmembrane</keyword>
<evidence type="ECO:0000256" key="4">
    <source>
        <dbReference type="ARBA" id="ARBA00022801"/>
    </source>
</evidence>
<gene>
    <name evidence="8" type="primary">lspA</name>
    <name evidence="8" type="ORF">SCFA_660007</name>
</gene>
<keyword evidence="5 7" id="KW-1133">Transmembrane helix</keyword>
<evidence type="ECO:0000256" key="6">
    <source>
        <dbReference type="ARBA" id="ARBA00023136"/>
    </source>
</evidence>